<dbReference type="RefSeq" id="WP_043759011.1">
    <property type="nucleotide sequence ID" value="NZ_CP003811.1"/>
</dbReference>
<name>A0A089NX92_9HYPH</name>
<feature type="region of interest" description="Disordered" evidence="8">
    <location>
        <begin position="376"/>
        <end position="471"/>
    </location>
</feature>
<feature type="site" description="Important for catalytic activity" evidence="7">
    <location>
        <position position="257"/>
    </location>
</feature>
<organism evidence="9 10">
    <name type="scientific">Methylobacterium oryzae CBMB20</name>
    <dbReference type="NCBI Taxonomy" id="693986"/>
    <lineage>
        <taxon>Bacteria</taxon>
        <taxon>Pseudomonadati</taxon>
        <taxon>Pseudomonadota</taxon>
        <taxon>Alphaproteobacteria</taxon>
        <taxon>Hyphomicrobiales</taxon>
        <taxon>Methylobacteriaceae</taxon>
        <taxon>Methylobacterium</taxon>
    </lineage>
</organism>
<gene>
    <name evidence="7" type="primary">mltG</name>
    <name evidence="9" type="ORF">MOC_4242</name>
</gene>
<feature type="region of interest" description="Disordered" evidence="8">
    <location>
        <begin position="1"/>
        <end position="53"/>
    </location>
</feature>
<dbReference type="NCBIfam" id="TIGR00247">
    <property type="entry name" value="endolytic transglycosylase MltG"/>
    <property type="match status" value="1"/>
</dbReference>
<evidence type="ECO:0000313" key="9">
    <source>
        <dbReference type="EMBL" id="AIQ91997.1"/>
    </source>
</evidence>
<feature type="compositionally biased region" description="Basic and acidic residues" evidence="8">
    <location>
        <begin position="376"/>
        <end position="391"/>
    </location>
</feature>
<evidence type="ECO:0000313" key="10">
    <source>
        <dbReference type="Proteomes" id="UP000029492"/>
    </source>
</evidence>
<keyword evidence="6 7" id="KW-0961">Cell wall biogenesis/degradation</keyword>
<keyword evidence="1 7" id="KW-1003">Cell membrane</keyword>
<evidence type="ECO:0000256" key="3">
    <source>
        <dbReference type="ARBA" id="ARBA00022989"/>
    </source>
</evidence>
<keyword evidence="10" id="KW-1185">Reference proteome</keyword>
<dbReference type="Proteomes" id="UP000029492">
    <property type="component" value="Chromosome"/>
</dbReference>
<comment type="similarity">
    <text evidence="7">Belongs to the transglycosylase MltG family.</text>
</comment>
<dbReference type="GO" id="GO:0005886">
    <property type="term" value="C:plasma membrane"/>
    <property type="evidence" value="ECO:0007669"/>
    <property type="project" value="UniProtKB-SubCell"/>
</dbReference>
<comment type="function">
    <text evidence="7">Functions as a peptidoglycan terminase that cleaves nascent peptidoglycan strands endolytically to terminate their elongation.</text>
</comment>
<dbReference type="KEGG" id="mor:MOC_4242"/>
<sequence length="471" mass="50378">MFFRRSKTPAPETTAQDPTGEPALPQRLSPRSPGEAIKPTVAPPPPEKPERERSGLVGLISGALTFAVVIAIAAMIGITLFQRQVREPGPLAADKVVVIPTHSGTAEIAETLKREGVIDHTGLFEFAARFGGRPALRAGEYVFKAHASISDALDTIATGRQVQHAITFPEGLTSEQIVSRLNDNDVLTGEINEIPPEGSLLPDTYKFERGATRQQIVNLMKAKQREVLNQIWLRRSADVPVRTPAEMVTLASIVEKETGRADERPRVAGVFINRLNKRMKLQSDPTIVYGLVGGRGTLGRGILRSEIDRPTPYNTYVIEGLPPGPIANPGRAALEAVANPSRTKDLYFVADGTGGHAFADSLEAHQRNVARWRAVEKSRQAPPDAVDKVEPGPDPATPGRASAYAPGGAPAANGINTNAAFAADTGTPGSRAFDASEGTRLDPLKNRSYDLGSPKTVPALSEPAPAPRGRR</sequence>
<feature type="compositionally biased region" description="Low complexity" evidence="8">
    <location>
        <begin position="398"/>
        <end position="420"/>
    </location>
</feature>
<comment type="catalytic activity">
    <reaction evidence="7">
        <text>a peptidoglycan chain = a peptidoglycan chain with N-acetyl-1,6-anhydromuramyl-[peptide] at the reducing end + a peptidoglycan chain with N-acetylglucosamine at the non-reducing end.</text>
        <dbReference type="EC" id="4.2.2.29"/>
    </reaction>
</comment>
<dbReference type="EC" id="4.2.2.29" evidence="7"/>
<evidence type="ECO:0000256" key="7">
    <source>
        <dbReference type="HAMAP-Rule" id="MF_02065"/>
    </source>
</evidence>
<dbReference type="PANTHER" id="PTHR30518:SF2">
    <property type="entry name" value="ENDOLYTIC MUREIN TRANSGLYCOSYLASE"/>
    <property type="match status" value="1"/>
</dbReference>
<dbReference type="InterPro" id="IPR003770">
    <property type="entry name" value="MLTG-like"/>
</dbReference>
<evidence type="ECO:0000256" key="6">
    <source>
        <dbReference type="ARBA" id="ARBA00023316"/>
    </source>
</evidence>
<dbReference type="GO" id="GO:0009252">
    <property type="term" value="P:peptidoglycan biosynthetic process"/>
    <property type="evidence" value="ECO:0007669"/>
    <property type="project" value="UniProtKB-UniRule"/>
</dbReference>
<dbReference type="GO" id="GO:0008932">
    <property type="term" value="F:lytic endotransglycosylase activity"/>
    <property type="evidence" value="ECO:0007669"/>
    <property type="project" value="UniProtKB-UniRule"/>
</dbReference>
<dbReference type="CDD" id="cd08010">
    <property type="entry name" value="MltG_like"/>
    <property type="match status" value="1"/>
</dbReference>
<feature type="compositionally biased region" description="Basic and acidic residues" evidence="8">
    <location>
        <begin position="437"/>
        <end position="448"/>
    </location>
</feature>
<dbReference type="HAMAP" id="MF_02065">
    <property type="entry name" value="MltG"/>
    <property type="match status" value="1"/>
</dbReference>
<comment type="subcellular location">
    <subcellularLocation>
        <location evidence="7">Cell inner membrane</location>
        <topology evidence="7">Single-pass membrane protein</topology>
    </subcellularLocation>
</comment>
<dbReference type="EMBL" id="CP003811">
    <property type="protein sequence ID" value="AIQ91997.1"/>
    <property type="molecule type" value="Genomic_DNA"/>
</dbReference>
<protein>
    <recommendedName>
        <fullName evidence="7">Endolytic murein transglycosylase</fullName>
        <ecNumber evidence="7">4.2.2.29</ecNumber>
    </recommendedName>
    <alternativeName>
        <fullName evidence="7">Peptidoglycan lytic transglycosylase</fullName>
    </alternativeName>
    <alternativeName>
        <fullName evidence="7">Peptidoglycan polymerization terminase</fullName>
    </alternativeName>
</protein>
<proteinExistence type="inferred from homology"/>
<dbReference type="eggNOG" id="COG1559">
    <property type="taxonomic scope" value="Bacteria"/>
</dbReference>
<dbReference type="Gene3D" id="3.30.1490.480">
    <property type="entry name" value="Endolytic murein transglycosylase"/>
    <property type="match status" value="1"/>
</dbReference>
<evidence type="ECO:0000256" key="5">
    <source>
        <dbReference type="ARBA" id="ARBA00023239"/>
    </source>
</evidence>
<dbReference type="HOGENOM" id="CLU_025574_0_0_5"/>
<keyword evidence="3 7" id="KW-1133">Transmembrane helix</keyword>
<dbReference type="PANTHER" id="PTHR30518">
    <property type="entry name" value="ENDOLYTIC MUREIN TRANSGLYCOSYLASE"/>
    <property type="match status" value="1"/>
</dbReference>
<feature type="transmembrane region" description="Helical" evidence="7">
    <location>
        <begin position="56"/>
        <end position="81"/>
    </location>
</feature>
<evidence type="ECO:0000256" key="2">
    <source>
        <dbReference type="ARBA" id="ARBA00022692"/>
    </source>
</evidence>
<dbReference type="AlphaFoldDB" id="A0A089NX92"/>
<keyword evidence="2 7" id="KW-0812">Transmembrane</keyword>
<evidence type="ECO:0000256" key="4">
    <source>
        <dbReference type="ARBA" id="ARBA00023136"/>
    </source>
</evidence>
<evidence type="ECO:0000256" key="8">
    <source>
        <dbReference type="SAM" id="MobiDB-lite"/>
    </source>
</evidence>
<accession>A0A089NX92</accession>
<dbReference type="Pfam" id="PF02618">
    <property type="entry name" value="YceG"/>
    <property type="match status" value="1"/>
</dbReference>
<dbReference type="GeneID" id="96606056"/>
<keyword evidence="4 7" id="KW-0472">Membrane</keyword>
<dbReference type="Gene3D" id="3.30.160.60">
    <property type="entry name" value="Classic Zinc Finger"/>
    <property type="match status" value="1"/>
</dbReference>
<reference evidence="9 10" key="1">
    <citation type="journal article" date="2014" name="PLoS ONE">
        <title>Genome Information of Methylobacterium oryzae, a Plant-Probiotic Methylotroph in the Phyllosphere.</title>
        <authorList>
            <person name="Kwak M.J."/>
            <person name="Jeong H."/>
            <person name="Madhaiyan M."/>
            <person name="Lee Y."/>
            <person name="Sa T.M."/>
            <person name="Oh T.K."/>
            <person name="Kim J.F."/>
        </authorList>
    </citation>
    <scope>NUCLEOTIDE SEQUENCE [LARGE SCALE GENOMIC DNA]</scope>
    <source>
        <strain evidence="9 10">CBMB20</strain>
    </source>
</reference>
<dbReference type="STRING" id="693986.MOC_4242"/>
<evidence type="ECO:0000256" key="1">
    <source>
        <dbReference type="ARBA" id="ARBA00022475"/>
    </source>
</evidence>
<keyword evidence="5 7" id="KW-0456">Lyase</keyword>
<dbReference type="GO" id="GO:0071555">
    <property type="term" value="P:cell wall organization"/>
    <property type="evidence" value="ECO:0007669"/>
    <property type="project" value="UniProtKB-KW"/>
</dbReference>
<keyword evidence="7" id="KW-0997">Cell inner membrane</keyword>